<keyword evidence="3" id="KW-1185">Reference proteome</keyword>
<dbReference type="InterPro" id="IPR050834">
    <property type="entry name" value="Glycosyltransf_2"/>
</dbReference>
<proteinExistence type="predicted"/>
<gene>
    <name evidence="2" type="ORF">GCM10007301_35340</name>
</gene>
<dbReference type="CDD" id="cd00761">
    <property type="entry name" value="Glyco_tranf_GTA_type"/>
    <property type="match status" value="1"/>
</dbReference>
<dbReference type="SUPFAM" id="SSF53448">
    <property type="entry name" value="Nucleotide-diphospho-sugar transferases"/>
    <property type="match status" value="1"/>
</dbReference>
<reference evidence="2" key="2">
    <citation type="submission" date="2020-09" db="EMBL/GenBank/DDBJ databases">
        <authorList>
            <person name="Sun Q."/>
            <person name="Sedlacek I."/>
        </authorList>
    </citation>
    <scope>NUCLEOTIDE SEQUENCE</scope>
    <source>
        <strain evidence="2">CCM 7897</strain>
    </source>
</reference>
<evidence type="ECO:0000313" key="3">
    <source>
        <dbReference type="Proteomes" id="UP000606044"/>
    </source>
</evidence>
<accession>A0A917C4Z8</accession>
<comment type="caution">
    <text evidence="2">The sequence shown here is derived from an EMBL/GenBank/DDBJ whole genome shotgun (WGS) entry which is preliminary data.</text>
</comment>
<evidence type="ECO:0000259" key="1">
    <source>
        <dbReference type="Pfam" id="PF00535"/>
    </source>
</evidence>
<protein>
    <recommendedName>
        <fullName evidence="1">Glycosyltransferase 2-like domain-containing protein</fullName>
    </recommendedName>
</protein>
<dbReference type="PANTHER" id="PTHR43685:SF2">
    <property type="entry name" value="GLYCOSYLTRANSFERASE 2-LIKE DOMAIN-CONTAINING PROTEIN"/>
    <property type="match status" value="1"/>
</dbReference>
<reference evidence="2" key="1">
    <citation type="journal article" date="2014" name="Int. J. Syst. Evol. Microbiol.">
        <title>Complete genome sequence of Corynebacterium casei LMG S-19264T (=DSM 44701T), isolated from a smear-ripened cheese.</title>
        <authorList>
            <consortium name="US DOE Joint Genome Institute (JGI-PGF)"/>
            <person name="Walter F."/>
            <person name="Albersmeier A."/>
            <person name="Kalinowski J."/>
            <person name="Ruckert C."/>
        </authorList>
    </citation>
    <scope>NUCLEOTIDE SEQUENCE</scope>
    <source>
        <strain evidence="2">CCM 7897</strain>
    </source>
</reference>
<sequence>MVPAHARSAIPLPGGIADPGLVASDGSPTRHTIAAIIPLYNGGRFIAEAIRSVVSQTRPPDEIIIVDDGSTDNGADVVRELAQTLPITLISKENGGQSAARNYGIAHARSSLIALLDQDDFWYPRHLEVLERPFLTHPDADRIGWVYSDLDELDDTGCLTRQCMMADMGVVHPKTNVFDCLGEDMFILPSAALFRKAASDSIEGFDDQLSGYEDDDFFLRLLRARWLNIYVPDSLSAWRMHGGSASRSPRMTRSRTLFAQKLMKMFPRNEATGYELGAKVVLPRFMAIAVERLRAATQDCDYEQVPETLEEVKLFMPYLPPRSQRRFEAALKWLDFGMRLRNRKLMRYAAKRLVYAWGRFIAKLPPLGSRSSTGRPARNGRTF</sequence>
<organism evidence="2 3">
    <name type="scientific">Azorhizobium oxalatiphilum</name>
    <dbReference type="NCBI Taxonomy" id="980631"/>
    <lineage>
        <taxon>Bacteria</taxon>
        <taxon>Pseudomonadati</taxon>
        <taxon>Pseudomonadota</taxon>
        <taxon>Alphaproteobacteria</taxon>
        <taxon>Hyphomicrobiales</taxon>
        <taxon>Xanthobacteraceae</taxon>
        <taxon>Azorhizobium</taxon>
    </lineage>
</organism>
<dbReference type="Proteomes" id="UP000606044">
    <property type="component" value="Unassembled WGS sequence"/>
</dbReference>
<dbReference type="AlphaFoldDB" id="A0A917C4Z8"/>
<evidence type="ECO:0000313" key="2">
    <source>
        <dbReference type="EMBL" id="GGF72453.1"/>
    </source>
</evidence>
<dbReference type="InterPro" id="IPR001173">
    <property type="entry name" value="Glyco_trans_2-like"/>
</dbReference>
<dbReference type="InterPro" id="IPR029044">
    <property type="entry name" value="Nucleotide-diphossugar_trans"/>
</dbReference>
<dbReference type="PANTHER" id="PTHR43685">
    <property type="entry name" value="GLYCOSYLTRANSFERASE"/>
    <property type="match status" value="1"/>
</dbReference>
<dbReference type="EMBL" id="BMCT01000005">
    <property type="protein sequence ID" value="GGF72453.1"/>
    <property type="molecule type" value="Genomic_DNA"/>
</dbReference>
<dbReference type="RefSeq" id="WP_188580959.1">
    <property type="nucleotide sequence ID" value="NZ_BMCT01000005.1"/>
</dbReference>
<feature type="domain" description="Glycosyltransferase 2-like" evidence="1">
    <location>
        <begin position="35"/>
        <end position="196"/>
    </location>
</feature>
<dbReference type="Gene3D" id="3.90.550.10">
    <property type="entry name" value="Spore Coat Polysaccharide Biosynthesis Protein SpsA, Chain A"/>
    <property type="match status" value="1"/>
</dbReference>
<dbReference type="Pfam" id="PF00535">
    <property type="entry name" value="Glycos_transf_2"/>
    <property type="match status" value="1"/>
</dbReference>
<name>A0A917C4Z8_9HYPH</name>